<sequence>SAMGSALREGHKLISPVGGKITVLSASLPSVGYGKLEMREDRKLLSTSRESKLFQTSNSFYKSFTIKCS</sequence>
<dbReference type="EMBL" id="MU003538">
    <property type="protein sequence ID" value="KAF2464370.1"/>
    <property type="molecule type" value="Genomic_DNA"/>
</dbReference>
<dbReference type="Proteomes" id="UP000799755">
    <property type="component" value="Unassembled WGS sequence"/>
</dbReference>
<evidence type="ECO:0000313" key="1">
    <source>
        <dbReference type="EMBL" id="KAF2464370.1"/>
    </source>
</evidence>
<organism evidence="1 2">
    <name type="scientific">Lindgomyces ingoldianus</name>
    <dbReference type="NCBI Taxonomy" id="673940"/>
    <lineage>
        <taxon>Eukaryota</taxon>
        <taxon>Fungi</taxon>
        <taxon>Dikarya</taxon>
        <taxon>Ascomycota</taxon>
        <taxon>Pezizomycotina</taxon>
        <taxon>Dothideomycetes</taxon>
        <taxon>Pleosporomycetidae</taxon>
        <taxon>Pleosporales</taxon>
        <taxon>Lindgomycetaceae</taxon>
        <taxon>Lindgomyces</taxon>
    </lineage>
</organism>
<feature type="non-terminal residue" evidence="1">
    <location>
        <position position="1"/>
    </location>
</feature>
<gene>
    <name evidence="1" type="ORF">BDR25DRAFT_164575</name>
</gene>
<keyword evidence="2" id="KW-1185">Reference proteome</keyword>
<proteinExistence type="predicted"/>
<evidence type="ECO:0000313" key="2">
    <source>
        <dbReference type="Proteomes" id="UP000799755"/>
    </source>
</evidence>
<comment type="caution">
    <text evidence="1">The sequence shown here is derived from an EMBL/GenBank/DDBJ whole genome shotgun (WGS) entry which is preliminary data.</text>
</comment>
<protein>
    <submittedName>
        <fullName evidence="1">Uncharacterized protein</fullName>
    </submittedName>
</protein>
<name>A0ACB6QBY3_9PLEO</name>
<feature type="non-terminal residue" evidence="1">
    <location>
        <position position="69"/>
    </location>
</feature>
<reference evidence="1" key="1">
    <citation type="journal article" date="2020" name="Stud. Mycol.">
        <title>101 Dothideomycetes genomes: a test case for predicting lifestyles and emergence of pathogens.</title>
        <authorList>
            <person name="Haridas S."/>
            <person name="Albert R."/>
            <person name="Binder M."/>
            <person name="Bloem J."/>
            <person name="Labutti K."/>
            <person name="Salamov A."/>
            <person name="Andreopoulos B."/>
            <person name="Baker S."/>
            <person name="Barry K."/>
            <person name="Bills G."/>
            <person name="Bluhm B."/>
            <person name="Cannon C."/>
            <person name="Castanera R."/>
            <person name="Culley D."/>
            <person name="Daum C."/>
            <person name="Ezra D."/>
            <person name="Gonzalez J."/>
            <person name="Henrissat B."/>
            <person name="Kuo A."/>
            <person name="Liang C."/>
            <person name="Lipzen A."/>
            <person name="Lutzoni F."/>
            <person name="Magnuson J."/>
            <person name="Mondo S."/>
            <person name="Nolan M."/>
            <person name="Ohm R."/>
            <person name="Pangilinan J."/>
            <person name="Park H.-J."/>
            <person name="Ramirez L."/>
            <person name="Alfaro M."/>
            <person name="Sun H."/>
            <person name="Tritt A."/>
            <person name="Yoshinaga Y."/>
            <person name="Zwiers L.-H."/>
            <person name="Turgeon B."/>
            <person name="Goodwin S."/>
            <person name="Spatafora J."/>
            <person name="Crous P."/>
            <person name="Grigoriev I."/>
        </authorList>
    </citation>
    <scope>NUCLEOTIDE SEQUENCE</scope>
    <source>
        <strain evidence="1">ATCC 200398</strain>
    </source>
</reference>
<accession>A0ACB6QBY3</accession>